<name>A0A8T0N8B3_PANVG</name>
<organism evidence="2 3">
    <name type="scientific">Panicum virgatum</name>
    <name type="common">Blackwell switchgrass</name>
    <dbReference type="NCBI Taxonomy" id="38727"/>
    <lineage>
        <taxon>Eukaryota</taxon>
        <taxon>Viridiplantae</taxon>
        <taxon>Streptophyta</taxon>
        <taxon>Embryophyta</taxon>
        <taxon>Tracheophyta</taxon>
        <taxon>Spermatophyta</taxon>
        <taxon>Magnoliopsida</taxon>
        <taxon>Liliopsida</taxon>
        <taxon>Poales</taxon>
        <taxon>Poaceae</taxon>
        <taxon>PACMAD clade</taxon>
        <taxon>Panicoideae</taxon>
        <taxon>Panicodae</taxon>
        <taxon>Paniceae</taxon>
        <taxon>Panicinae</taxon>
        <taxon>Panicum</taxon>
        <taxon>Panicum sect. Hiantes</taxon>
    </lineage>
</organism>
<dbReference type="EMBL" id="CM029053">
    <property type="protein sequence ID" value="KAG2545195.1"/>
    <property type="molecule type" value="Genomic_DNA"/>
</dbReference>
<proteinExistence type="predicted"/>
<dbReference type="Proteomes" id="UP000823388">
    <property type="component" value="Chromosome 9K"/>
</dbReference>
<evidence type="ECO:0000259" key="1">
    <source>
        <dbReference type="Pfam" id="PF07762"/>
    </source>
</evidence>
<evidence type="ECO:0000313" key="3">
    <source>
        <dbReference type="Proteomes" id="UP000823388"/>
    </source>
</evidence>
<dbReference type="PANTHER" id="PTHR33074">
    <property type="entry name" value="EXPRESSED PROTEIN-RELATED"/>
    <property type="match status" value="1"/>
</dbReference>
<comment type="caution">
    <text evidence="2">The sequence shown here is derived from an EMBL/GenBank/DDBJ whole genome shotgun (WGS) entry which is preliminary data.</text>
</comment>
<feature type="domain" description="DUF1618" evidence="1">
    <location>
        <begin position="247"/>
        <end position="328"/>
    </location>
</feature>
<evidence type="ECO:0000313" key="2">
    <source>
        <dbReference type="EMBL" id="KAG2545195.1"/>
    </source>
</evidence>
<reference evidence="2" key="1">
    <citation type="submission" date="2020-05" db="EMBL/GenBank/DDBJ databases">
        <title>WGS assembly of Panicum virgatum.</title>
        <authorList>
            <person name="Lovell J.T."/>
            <person name="Jenkins J."/>
            <person name="Shu S."/>
            <person name="Juenger T.E."/>
            <person name="Schmutz J."/>
        </authorList>
    </citation>
    <scope>NUCLEOTIDE SEQUENCE</scope>
    <source>
        <strain evidence="2">AP13</strain>
    </source>
</reference>
<protein>
    <recommendedName>
        <fullName evidence="1">DUF1618 domain-containing protein</fullName>
    </recommendedName>
</protein>
<dbReference type="Pfam" id="PF07762">
    <property type="entry name" value="DUF1618"/>
    <property type="match status" value="1"/>
</dbReference>
<dbReference type="AlphaFoldDB" id="A0A8T0N8B3"/>
<dbReference type="InterPro" id="IPR011676">
    <property type="entry name" value="DUF1618"/>
</dbReference>
<sequence>MATAMAASASASSSSYSFRCHHHPLSDPRFPPPSRSPASLLARARWVLMDRRAIACHRSDLNLLPLSSTADTFEGDLNVSLILRDPPVLSMALVAHPDVDQAHRAEDPVIRMRGEHPTRWPTVVAADGDRILVQIPGGGNARLLVLTAYAGYASLYSLPPCDPSRPVAGPETGLISRGDEYAVAYMEPPHKSHPSIGFEDLVVVRVFHSTAGEWEPKTLPWPSRGELDDAFAWLFDSCLAMQDGLLWVDYRHGCLLQYDVFSDDATMHRIELPPMAPGTDLDAWKMRSMTVTAGDRVKLVHVQRMTDMTCEISVWLLDNYGYTWSREKLLSMNFGPEVPCFPILGGGDAQMLCLAVPHGQGVTHIYAVKLDDATLLGRHKYDGIVWNLGWNTPYLSSEIAGHIADTPVPHPVHHGPDAYQFVRLDPGASRTKAKID</sequence>
<gene>
    <name evidence="2" type="ORF">PVAP13_9KG414057</name>
</gene>
<keyword evidence="3" id="KW-1185">Reference proteome</keyword>
<accession>A0A8T0N8B3</accession>